<name>A0A3N4VB17_9GAMM</name>
<gene>
    <name evidence="1" type="ORF">EDC50_2028</name>
</gene>
<dbReference type="AlphaFoldDB" id="A0A3N4VB17"/>
<evidence type="ECO:0000313" key="2">
    <source>
        <dbReference type="Proteomes" id="UP000269708"/>
    </source>
</evidence>
<protein>
    <submittedName>
        <fullName evidence="1">PAAR motif-containing protein</fullName>
    </submittedName>
</protein>
<reference evidence="1 2" key="1">
    <citation type="submission" date="2018-11" db="EMBL/GenBank/DDBJ databases">
        <title>Genomic Encyclopedia of Type Strains, Phase IV (KMG-IV): sequencing the most valuable type-strain genomes for metagenomic binning, comparative biology and taxonomic classification.</title>
        <authorList>
            <person name="Goeker M."/>
        </authorList>
    </citation>
    <scope>NUCLEOTIDE SEQUENCE [LARGE SCALE GENOMIC DNA]</scope>
    <source>
        <strain evidence="1 2">DSM 25623</strain>
    </source>
</reference>
<sequence>MAKPFIVVGDKTEHGGTVLTGSPETGIRGQAVARCTTRCSGTDAPA</sequence>
<dbReference type="OrthoDB" id="9204728at2"/>
<proteinExistence type="predicted"/>
<dbReference type="EMBL" id="RKQN01000002">
    <property type="protein sequence ID" value="RPE80196.1"/>
    <property type="molecule type" value="Genomic_DNA"/>
</dbReference>
<organism evidence="1 2">
    <name type="scientific">Vulcaniibacterium tengchongense</name>
    <dbReference type="NCBI Taxonomy" id="1273429"/>
    <lineage>
        <taxon>Bacteria</taxon>
        <taxon>Pseudomonadati</taxon>
        <taxon>Pseudomonadota</taxon>
        <taxon>Gammaproteobacteria</taxon>
        <taxon>Lysobacterales</taxon>
        <taxon>Lysobacteraceae</taxon>
        <taxon>Vulcaniibacterium</taxon>
    </lineage>
</organism>
<dbReference type="InterPro" id="IPR008727">
    <property type="entry name" value="PAAR_motif"/>
</dbReference>
<dbReference type="Proteomes" id="UP000269708">
    <property type="component" value="Unassembled WGS sequence"/>
</dbReference>
<evidence type="ECO:0000313" key="1">
    <source>
        <dbReference type="EMBL" id="RPE80196.1"/>
    </source>
</evidence>
<dbReference type="RefSeq" id="WP_123770340.1">
    <property type="nucleotide sequence ID" value="NZ_RKQN01000002.1"/>
</dbReference>
<comment type="caution">
    <text evidence="1">The sequence shown here is derived from an EMBL/GenBank/DDBJ whole genome shotgun (WGS) entry which is preliminary data.</text>
</comment>
<accession>A0A3N4VB17</accession>
<dbReference type="Pfam" id="PF05488">
    <property type="entry name" value="PAAR_motif"/>
    <property type="match status" value="1"/>
</dbReference>
<keyword evidence="2" id="KW-1185">Reference proteome</keyword>